<dbReference type="KEGG" id="senf:GJR95_36915"/>
<proteinExistence type="predicted"/>
<dbReference type="SUPFAM" id="SSF51735">
    <property type="entry name" value="NAD(P)-binding Rossmann-fold domains"/>
    <property type="match status" value="1"/>
</dbReference>
<dbReference type="Pfam" id="PF00106">
    <property type="entry name" value="adh_short"/>
    <property type="match status" value="1"/>
</dbReference>
<sequence length="99" mass="10802">MVFTFENELVGKIALVTGGSKGAGKAIADRLLKAGATVIITARNKPEDETNGVHFMAADLSKPGRRAVLNNVRNKLVLRVFACVREDRNYDKKYTPALV</sequence>
<dbReference type="Proteomes" id="UP000464577">
    <property type="component" value="Chromosome"/>
</dbReference>
<dbReference type="Gene3D" id="3.40.50.720">
    <property type="entry name" value="NAD(P)-binding Rossmann-like Domain"/>
    <property type="match status" value="1"/>
</dbReference>
<reference evidence="1 2" key="1">
    <citation type="submission" date="2019-11" db="EMBL/GenBank/DDBJ databases">
        <title>Spirosoma endbachense sp. nov., isolated from a natural salt meadow.</title>
        <authorList>
            <person name="Rojas J."/>
            <person name="Ambika Manirajan B."/>
            <person name="Ratering S."/>
            <person name="Suarez C."/>
            <person name="Geissler-Plaum R."/>
            <person name="Schnell S."/>
        </authorList>
    </citation>
    <scope>NUCLEOTIDE SEQUENCE [LARGE SCALE GENOMIC DNA]</scope>
    <source>
        <strain evidence="1 2">I-24</strain>
    </source>
</reference>
<protein>
    <submittedName>
        <fullName evidence="1">SDR family NAD(P)-dependent oxidoreductase</fullName>
    </submittedName>
</protein>
<dbReference type="AlphaFoldDB" id="A0A6P1W8A0"/>
<evidence type="ECO:0000313" key="1">
    <source>
        <dbReference type="EMBL" id="QHW00268.1"/>
    </source>
</evidence>
<dbReference type="InterPro" id="IPR036291">
    <property type="entry name" value="NAD(P)-bd_dom_sf"/>
</dbReference>
<evidence type="ECO:0000313" key="2">
    <source>
        <dbReference type="Proteomes" id="UP000464577"/>
    </source>
</evidence>
<dbReference type="EMBL" id="CP045997">
    <property type="protein sequence ID" value="QHW00268.1"/>
    <property type="molecule type" value="Genomic_DNA"/>
</dbReference>
<accession>A0A6P1W8A0</accession>
<organism evidence="1 2">
    <name type="scientific">Spirosoma endbachense</name>
    <dbReference type="NCBI Taxonomy" id="2666025"/>
    <lineage>
        <taxon>Bacteria</taxon>
        <taxon>Pseudomonadati</taxon>
        <taxon>Bacteroidota</taxon>
        <taxon>Cytophagia</taxon>
        <taxon>Cytophagales</taxon>
        <taxon>Cytophagaceae</taxon>
        <taxon>Spirosoma</taxon>
    </lineage>
</organism>
<name>A0A6P1W8A0_9BACT</name>
<dbReference type="InterPro" id="IPR002347">
    <property type="entry name" value="SDR_fam"/>
</dbReference>
<keyword evidence="2" id="KW-1185">Reference proteome</keyword>
<gene>
    <name evidence="1" type="ORF">GJR95_36915</name>
</gene>
<dbReference type="RefSeq" id="WP_162390658.1">
    <property type="nucleotide sequence ID" value="NZ_CP045997.1"/>
</dbReference>